<dbReference type="Pfam" id="PF00735">
    <property type="entry name" value="Septin"/>
    <property type="match status" value="1"/>
</dbReference>
<dbReference type="InterPro" id="IPR030379">
    <property type="entry name" value="G_SEPTIN_dom"/>
</dbReference>
<dbReference type="EMBL" id="LHPG02000004">
    <property type="protein sequence ID" value="PRW59161.1"/>
    <property type="molecule type" value="Genomic_DNA"/>
</dbReference>
<feature type="compositionally biased region" description="Polar residues" evidence="2">
    <location>
        <begin position="55"/>
        <end position="65"/>
    </location>
</feature>
<dbReference type="GO" id="GO:0005525">
    <property type="term" value="F:GTP binding"/>
    <property type="evidence" value="ECO:0007669"/>
    <property type="project" value="UniProtKB-KW"/>
</dbReference>
<dbReference type="PROSITE" id="PS51719">
    <property type="entry name" value="G_SEPTIN"/>
    <property type="match status" value="1"/>
</dbReference>
<comment type="similarity">
    <text evidence="1">Belongs to the TRAFAC class TrmE-Era-EngA-EngB-Septin-like GTPase superfamily. Septin GTPase family.</text>
</comment>
<evidence type="ECO:0000256" key="1">
    <source>
        <dbReference type="RuleBase" id="RU004560"/>
    </source>
</evidence>
<proteinExistence type="inferred from homology"/>
<protein>
    <submittedName>
        <fullName evidence="4">Septin GTPase</fullName>
    </submittedName>
</protein>
<feature type="compositionally biased region" description="Basic and acidic residues" evidence="2">
    <location>
        <begin position="541"/>
        <end position="565"/>
    </location>
</feature>
<feature type="domain" description="Septin-type G" evidence="3">
    <location>
        <begin position="147"/>
        <end position="439"/>
    </location>
</feature>
<dbReference type="Proteomes" id="UP000239899">
    <property type="component" value="Unassembled WGS sequence"/>
</dbReference>
<dbReference type="InterPro" id="IPR027417">
    <property type="entry name" value="P-loop_NTPase"/>
</dbReference>
<dbReference type="PANTHER" id="PTHR18884">
    <property type="entry name" value="SEPTIN"/>
    <property type="match status" value="1"/>
</dbReference>
<evidence type="ECO:0000259" key="3">
    <source>
        <dbReference type="PROSITE" id="PS51719"/>
    </source>
</evidence>
<dbReference type="Gene3D" id="3.40.50.300">
    <property type="entry name" value="P-loop containing nucleotide triphosphate hydrolases"/>
    <property type="match status" value="1"/>
</dbReference>
<dbReference type="AlphaFoldDB" id="A0A2P6TYM4"/>
<reference evidence="4 5" key="1">
    <citation type="journal article" date="2018" name="Plant J.">
        <title>Genome sequences of Chlorella sorokiniana UTEX 1602 and Micractinium conductrix SAG 241.80: implications to maltose excretion by a green alga.</title>
        <authorList>
            <person name="Arriola M.B."/>
            <person name="Velmurugan N."/>
            <person name="Zhang Y."/>
            <person name="Plunkett M.H."/>
            <person name="Hondzo H."/>
            <person name="Barney B.M."/>
        </authorList>
    </citation>
    <scope>NUCLEOTIDE SEQUENCE [LARGE SCALE GENOMIC DNA]</scope>
    <source>
        <strain evidence="5">UTEX 1602</strain>
    </source>
</reference>
<keyword evidence="1" id="KW-0547">Nucleotide-binding</keyword>
<evidence type="ECO:0000313" key="5">
    <source>
        <dbReference type="Proteomes" id="UP000239899"/>
    </source>
</evidence>
<feature type="region of interest" description="Disordered" evidence="2">
    <location>
        <begin position="1"/>
        <end position="102"/>
    </location>
</feature>
<accession>A0A2P6TYM4</accession>
<name>A0A2P6TYM4_CHLSO</name>
<dbReference type="OrthoDB" id="416553at2759"/>
<feature type="region of interest" description="Disordered" evidence="2">
    <location>
        <begin position="536"/>
        <end position="575"/>
    </location>
</feature>
<evidence type="ECO:0000313" key="4">
    <source>
        <dbReference type="EMBL" id="PRW59161.1"/>
    </source>
</evidence>
<keyword evidence="1" id="KW-0342">GTP-binding</keyword>
<organism evidence="4 5">
    <name type="scientific">Chlorella sorokiniana</name>
    <name type="common">Freshwater green alga</name>
    <dbReference type="NCBI Taxonomy" id="3076"/>
    <lineage>
        <taxon>Eukaryota</taxon>
        <taxon>Viridiplantae</taxon>
        <taxon>Chlorophyta</taxon>
        <taxon>core chlorophytes</taxon>
        <taxon>Trebouxiophyceae</taxon>
        <taxon>Chlorellales</taxon>
        <taxon>Chlorellaceae</taxon>
        <taxon>Chlorella clade</taxon>
        <taxon>Chlorella</taxon>
    </lineage>
</organism>
<comment type="caution">
    <text evidence="4">The sequence shown here is derived from an EMBL/GenBank/DDBJ whole genome shotgun (WGS) entry which is preliminary data.</text>
</comment>
<evidence type="ECO:0000256" key="2">
    <source>
        <dbReference type="SAM" id="MobiDB-lite"/>
    </source>
</evidence>
<gene>
    <name evidence="4" type="ORF">C2E21_2590</name>
</gene>
<sequence>MDSADDRSPKSYLAAHGPELDLPGPRKGAGLWAPPSRGAGAGGVGGGVSGFRAASQATTDRSTSAGGLATYGGPPPSAREAYGSQPGSARNGPTHAQEPFTPAGAPLQATAVVEGSMRSPDEAKAELRELDVRSASAALPRIKPHWSHRYMKILLVGESGLGKTTFIRNLFAAYARDASFPINDAGGPNARRVFAENPEALCTEIVLQDSEHKVYYHYLVQDTPGYGDSTDLAGDRRLVLDYIDVSSSTYLLQASRLPSFFIETDPERRAAMAAIRDTRVDVCLYFVPPHRLRQIDLQFICELAAVLPVVPVLAKADTMTSEELKASGREFRHRVRSSLGKAGVASPFSRDALEDAGARHGPPFAVVCSGQMDLEVGSAGQRRFWPVRKYPWGSVEAMLTQHSDLPVLRRLLFEAGYYELKEGTEARFHEYRHTVCSGASSGGLKGTLAGLARMALLTGGALLAGWLMTRGVPLLKDEVKRRETVRRVKEKASGVVDTVVDAARDAGSKAQTAAAVAKTTTEVVVDQAKRNARGTFGKAGRVLETDEQRKRREAAEKQQELDQKKPWWKPWGSGE</sequence>
<keyword evidence="5" id="KW-1185">Reference proteome</keyword>
<feature type="compositionally biased region" description="Gly residues" evidence="2">
    <location>
        <begin position="39"/>
        <end position="49"/>
    </location>
</feature>
<dbReference type="SUPFAM" id="SSF52540">
    <property type="entry name" value="P-loop containing nucleoside triphosphate hydrolases"/>
    <property type="match status" value="1"/>
</dbReference>